<feature type="transmembrane region" description="Helical" evidence="8">
    <location>
        <begin position="12"/>
        <end position="34"/>
    </location>
</feature>
<feature type="transmembrane region" description="Helical" evidence="8">
    <location>
        <begin position="140"/>
        <end position="159"/>
    </location>
</feature>
<dbReference type="Gene3D" id="1.20.1530.20">
    <property type="match status" value="1"/>
</dbReference>
<evidence type="ECO:0008006" key="10">
    <source>
        <dbReference type="Google" id="ProtNLM"/>
    </source>
</evidence>
<name>A0A645E0L0_9ZZZZ</name>
<proteinExistence type="inferred from homology"/>
<feature type="transmembrane region" description="Helical" evidence="8">
    <location>
        <begin position="166"/>
        <end position="190"/>
    </location>
</feature>
<dbReference type="InterPro" id="IPR038770">
    <property type="entry name" value="Na+/solute_symporter_sf"/>
</dbReference>
<protein>
    <recommendedName>
        <fullName evidence="10">Transporter YfdV</fullName>
    </recommendedName>
</protein>
<evidence type="ECO:0000256" key="2">
    <source>
        <dbReference type="ARBA" id="ARBA00010145"/>
    </source>
</evidence>
<dbReference type="InterPro" id="IPR004776">
    <property type="entry name" value="Mem_transp_PIN-like"/>
</dbReference>
<evidence type="ECO:0000313" key="9">
    <source>
        <dbReference type="EMBL" id="MPM95069.1"/>
    </source>
</evidence>
<keyword evidence="3" id="KW-0813">Transport</keyword>
<dbReference type="GO" id="GO:0005886">
    <property type="term" value="C:plasma membrane"/>
    <property type="evidence" value="ECO:0007669"/>
    <property type="project" value="UniProtKB-SubCell"/>
</dbReference>
<evidence type="ECO:0000256" key="3">
    <source>
        <dbReference type="ARBA" id="ARBA00022448"/>
    </source>
</evidence>
<dbReference type="EMBL" id="VSSQ01041603">
    <property type="protein sequence ID" value="MPM95069.1"/>
    <property type="molecule type" value="Genomic_DNA"/>
</dbReference>
<dbReference type="PANTHER" id="PTHR36838">
    <property type="entry name" value="AUXIN EFFLUX CARRIER FAMILY PROTEIN"/>
    <property type="match status" value="1"/>
</dbReference>
<reference evidence="9" key="1">
    <citation type="submission" date="2019-08" db="EMBL/GenBank/DDBJ databases">
        <authorList>
            <person name="Kucharzyk K."/>
            <person name="Murdoch R.W."/>
            <person name="Higgins S."/>
            <person name="Loffler F."/>
        </authorList>
    </citation>
    <scope>NUCLEOTIDE SEQUENCE</scope>
</reference>
<comment type="subcellular location">
    <subcellularLocation>
        <location evidence="1">Cell membrane</location>
        <topology evidence="1">Multi-pass membrane protein</topology>
    </subcellularLocation>
</comment>
<dbReference type="PANTHER" id="PTHR36838:SF4">
    <property type="entry name" value="AUXIN EFFLUX CARRIER FAMILY PROTEIN"/>
    <property type="match status" value="1"/>
</dbReference>
<evidence type="ECO:0000256" key="8">
    <source>
        <dbReference type="SAM" id="Phobius"/>
    </source>
</evidence>
<evidence type="ECO:0000256" key="7">
    <source>
        <dbReference type="ARBA" id="ARBA00023136"/>
    </source>
</evidence>
<gene>
    <name evidence="9" type="ORF">SDC9_142220</name>
</gene>
<evidence type="ECO:0000256" key="1">
    <source>
        <dbReference type="ARBA" id="ARBA00004651"/>
    </source>
</evidence>
<dbReference type="AlphaFoldDB" id="A0A645E0L0"/>
<keyword evidence="7 8" id="KW-0472">Membrane</keyword>
<evidence type="ECO:0000256" key="6">
    <source>
        <dbReference type="ARBA" id="ARBA00022989"/>
    </source>
</evidence>
<feature type="transmembrane region" description="Helical" evidence="8">
    <location>
        <begin position="111"/>
        <end position="134"/>
    </location>
</feature>
<evidence type="ECO:0000256" key="5">
    <source>
        <dbReference type="ARBA" id="ARBA00022692"/>
    </source>
</evidence>
<comment type="caution">
    <text evidence="9">The sequence shown here is derived from an EMBL/GenBank/DDBJ whole genome shotgun (WGS) entry which is preliminary data.</text>
</comment>
<evidence type="ECO:0000256" key="4">
    <source>
        <dbReference type="ARBA" id="ARBA00022475"/>
    </source>
</evidence>
<keyword evidence="5 8" id="KW-0812">Transmembrane</keyword>
<dbReference type="Pfam" id="PF03547">
    <property type="entry name" value="Mem_trans"/>
    <property type="match status" value="1"/>
</dbReference>
<feature type="transmembrane region" description="Helical" evidence="8">
    <location>
        <begin position="55"/>
        <end position="76"/>
    </location>
</feature>
<keyword evidence="6 8" id="KW-1133">Transmembrane helix</keyword>
<comment type="similarity">
    <text evidence="2">Belongs to the auxin efflux carrier (TC 2.A.69) family.</text>
</comment>
<keyword evidence="4" id="KW-1003">Cell membrane</keyword>
<organism evidence="9">
    <name type="scientific">bioreactor metagenome</name>
    <dbReference type="NCBI Taxonomy" id="1076179"/>
    <lineage>
        <taxon>unclassified sequences</taxon>
        <taxon>metagenomes</taxon>
        <taxon>ecological metagenomes</taxon>
    </lineage>
</organism>
<dbReference type="GO" id="GO:0055085">
    <property type="term" value="P:transmembrane transport"/>
    <property type="evidence" value="ECO:0007669"/>
    <property type="project" value="InterPro"/>
</dbReference>
<sequence length="197" mass="21365">MFGESNVGSLSMTLPFVIIVFNILAVIILTVFSCDNANRSFDFKNLFLTIIKNPLIIASMIGIVFSVFGIGVPTFIDGAVVSVGRMATPLALIILGGQFEPENMKGKLSLCVWASLLRLVVLPLIFVLGGVALGYRNEELGTILIVFCAPTAVSSYVMAKSMNNDHILAGQLVVFTTMLSAVTIFVWVYALRYFSLI</sequence>
<accession>A0A645E0L0</accession>